<evidence type="ECO:0000256" key="3">
    <source>
        <dbReference type="ARBA" id="ARBA00023163"/>
    </source>
</evidence>
<keyword evidence="3" id="KW-0804">Transcription</keyword>
<keyword evidence="7" id="KW-1185">Reference proteome</keyword>
<dbReference type="SUPFAM" id="SSF46689">
    <property type="entry name" value="Homeodomain-like"/>
    <property type="match status" value="1"/>
</dbReference>
<dbReference type="RefSeq" id="WP_170039650.1">
    <property type="nucleotide sequence ID" value="NZ_JABDTL010000002.1"/>
</dbReference>
<evidence type="ECO:0000313" key="6">
    <source>
        <dbReference type="EMBL" id="MBB6069987.1"/>
    </source>
</evidence>
<keyword evidence="2 4" id="KW-0238">DNA-binding</keyword>
<keyword evidence="1" id="KW-0805">Transcription regulation</keyword>
<reference evidence="6 7" key="1">
    <citation type="submission" date="2020-08" db="EMBL/GenBank/DDBJ databases">
        <title>Genomic Encyclopedia of Type Strains, Phase IV (KMG-IV): sequencing the most valuable type-strain genomes for metagenomic binning, comparative biology and taxonomic classification.</title>
        <authorList>
            <person name="Goeker M."/>
        </authorList>
    </citation>
    <scope>NUCLEOTIDE SEQUENCE [LARGE SCALE GENOMIC DNA]</scope>
    <source>
        <strain evidence="6 7">DSM 29007</strain>
    </source>
</reference>
<dbReference type="Pfam" id="PF00440">
    <property type="entry name" value="TetR_N"/>
    <property type="match status" value="1"/>
</dbReference>
<dbReference type="InterPro" id="IPR050109">
    <property type="entry name" value="HTH-type_TetR-like_transc_reg"/>
</dbReference>
<dbReference type="AlphaFoldDB" id="A0A841GMY1"/>
<dbReference type="PANTHER" id="PTHR30055:SF234">
    <property type="entry name" value="HTH-TYPE TRANSCRIPTIONAL REGULATOR BETI"/>
    <property type="match status" value="1"/>
</dbReference>
<dbReference type="PRINTS" id="PR00455">
    <property type="entry name" value="HTHTETR"/>
</dbReference>
<evidence type="ECO:0000256" key="2">
    <source>
        <dbReference type="ARBA" id="ARBA00023125"/>
    </source>
</evidence>
<dbReference type="GO" id="GO:0000976">
    <property type="term" value="F:transcription cis-regulatory region binding"/>
    <property type="evidence" value="ECO:0007669"/>
    <property type="project" value="TreeGrafter"/>
</dbReference>
<evidence type="ECO:0000256" key="4">
    <source>
        <dbReference type="PROSITE-ProRule" id="PRU00335"/>
    </source>
</evidence>
<gene>
    <name evidence="6" type="ORF">HNQ61_001604</name>
</gene>
<sequence>MGEAADSTRRPRTDAQRNRTHILDVAERYFSEHGISGSMDAIAKRAGVGAGTLYRHFPNRDALLAALLQARDEELDARRNAIQRDESTATEALARWLDALGEWVTAFDGLPEPLRAALSEEGSPLALTCQGFITTTEHFLGAAQREGGAQPWVRGRDLFLSALAAGWVSGAAMADGSSAQALRAMMRSGWAVPGCEETP</sequence>
<evidence type="ECO:0000313" key="7">
    <source>
        <dbReference type="Proteomes" id="UP000582837"/>
    </source>
</evidence>
<evidence type="ECO:0000256" key="1">
    <source>
        <dbReference type="ARBA" id="ARBA00023015"/>
    </source>
</evidence>
<protein>
    <submittedName>
        <fullName evidence="6">AcrR family transcriptional regulator</fullName>
    </submittedName>
</protein>
<feature type="domain" description="HTH tetR-type" evidence="5">
    <location>
        <begin position="16"/>
        <end position="75"/>
    </location>
</feature>
<name>A0A841GMY1_9BACT</name>
<dbReference type="GO" id="GO:0003700">
    <property type="term" value="F:DNA-binding transcription factor activity"/>
    <property type="evidence" value="ECO:0007669"/>
    <property type="project" value="TreeGrafter"/>
</dbReference>
<organism evidence="6 7">
    <name type="scientific">Longimicrobium terrae</name>
    <dbReference type="NCBI Taxonomy" id="1639882"/>
    <lineage>
        <taxon>Bacteria</taxon>
        <taxon>Pseudomonadati</taxon>
        <taxon>Gemmatimonadota</taxon>
        <taxon>Longimicrobiia</taxon>
        <taxon>Longimicrobiales</taxon>
        <taxon>Longimicrobiaceae</taxon>
        <taxon>Longimicrobium</taxon>
    </lineage>
</organism>
<dbReference type="InterPro" id="IPR001647">
    <property type="entry name" value="HTH_TetR"/>
</dbReference>
<dbReference type="InterPro" id="IPR009057">
    <property type="entry name" value="Homeodomain-like_sf"/>
</dbReference>
<feature type="DNA-binding region" description="H-T-H motif" evidence="4">
    <location>
        <begin position="38"/>
        <end position="57"/>
    </location>
</feature>
<proteinExistence type="predicted"/>
<dbReference type="PANTHER" id="PTHR30055">
    <property type="entry name" value="HTH-TYPE TRANSCRIPTIONAL REGULATOR RUTR"/>
    <property type="match status" value="1"/>
</dbReference>
<dbReference type="Pfam" id="PF21597">
    <property type="entry name" value="TetR_C_43"/>
    <property type="match status" value="1"/>
</dbReference>
<accession>A0A841GMY1</accession>
<dbReference type="PROSITE" id="PS50977">
    <property type="entry name" value="HTH_TETR_2"/>
    <property type="match status" value="1"/>
</dbReference>
<dbReference type="InterPro" id="IPR049445">
    <property type="entry name" value="TetR_SbtR-like_C"/>
</dbReference>
<evidence type="ECO:0000259" key="5">
    <source>
        <dbReference type="PROSITE" id="PS50977"/>
    </source>
</evidence>
<dbReference type="Proteomes" id="UP000582837">
    <property type="component" value="Unassembled WGS sequence"/>
</dbReference>
<dbReference type="EMBL" id="JACHIA010000003">
    <property type="protein sequence ID" value="MBB6069987.1"/>
    <property type="molecule type" value="Genomic_DNA"/>
</dbReference>
<comment type="caution">
    <text evidence="6">The sequence shown here is derived from an EMBL/GenBank/DDBJ whole genome shotgun (WGS) entry which is preliminary data.</text>
</comment>
<dbReference type="Gene3D" id="1.10.357.10">
    <property type="entry name" value="Tetracycline Repressor, domain 2"/>
    <property type="match status" value="1"/>
</dbReference>